<sequence>MRDSCSDSYLSMCIAPVLFALDSLERRVSRGCSSIISSSSIIMASSSSTAVPRNVEKVIFSSCLGVFSMRLLEDSPLDLRASERLLSPLFFLIIMSAAETK</sequence>
<dbReference type="EMBL" id="HBUE01317972">
    <property type="protein sequence ID" value="CAG6586657.1"/>
    <property type="molecule type" value="Transcribed_RNA"/>
</dbReference>
<dbReference type="EMBL" id="HBUE01317975">
    <property type="protein sequence ID" value="CAG6586659.1"/>
    <property type="molecule type" value="Transcribed_RNA"/>
</dbReference>
<dbReference type="AlphaFoldDB" id="A0A8D8HH24"/>
<organism evidence="1">
    <name type="scientific">Culex pipiens</name>
    <name type="common">House mosquito</name>
    <dbReference type="NCBI Taxonomy" id="7175"/>
    <lineage>
        <taxon>Eukaryota</taxon>
        <taxon>Metazoa</taxon>
        <taxon>Ecdysozoa</taxon>
        <taxon>Arthropoda</taxon>
        <taxon>Hexapoda</taxon>
        <taxon>Insecta</taxon>
        <taxon>Pterygota</taxon>
        <taxon>Neoptera</taxon>
        <taxon>Endopterygota</taxon>
        <taxon>Diptera</taxon>
        <taxon>Nematocera</taxon>
        <taxon>Culicoidea</taxon>
        <taxon>Culicidae</taxon>
        <taxon>Culicinae</taxon>
        <taxon>Culicini</taxon>
        <taxon>Culex</taxon>
        <taxon>Culex</taxon>
    </lineage>
</organism>
<proteinExistence type="predicted"/>
<dbReference type="EMBL" id="HBUE01211537">
    <property type="protein sequence ID" value="CAG6534707.1"/>
    <property type="molecule type" value="Transcribed_RNA"/>
</dbReference>
<protein>
    <submittedName>
        <fullName evidence="1">(northern house mosquito) hypothetical protein</fullName>
    </submittedName>
</protein>
<dbReference type="EMBL" id="HBUE01317971">
    <property type="protein sequence ID" value="CAG6586655.1"/>
    <property type="molecule type" value="Transcribed_RNA"/>
</dbReference>
<dbReference type="EMBL" id="HBUE01211541">
    <property type="protein sequence ID" value="CAG6534711.1"/>
    <property type="molecule type" value="Transcribed_RNA"/>
</dbReference>
<evidence type="ECO:0000313" key="1">
    <source>
        <dbReference type="EMBL" id="CAG6534709.1"/>
    </source>
</evidence>
<reference evidence="1" key="1">
    <citation type="submission" date="2021-05" db="EMBL/GenBank/DDBJ databases">
        <authorList>
            <person name="Alioto T."/>
            <person name="Alioto T."/>
            <person name="Gomez Garrido J."/>
        </authorList>
    </citation>
    <scope>NUCLEOTIDE SEQUENCE</scope>
</reference>
<dbReference type="EMBL" id="HBUE01032409">
    <property type="protein sequence ID" value="CAG6457204.1"/>
    <property type="molecule type" value="Transcribed_RNA"/>
</dbReference>
<name>A0A8D8HH24_CULPI</name>
<accession>A0A8D8HH24</accession>
<dbReference type="EMBL" id="HBUE01211538">
    <property type="protein sequence ID" value="CAG6534709.1"/>
    <property type="molecule type" value="Transcribed_RNA"/>
</dbReference>